<feature type="transmembrane region" description="Helical" evidence="4">
    <location>
        <begin position="13"/>
        <end position="32"/>
    </location>
</feature>
<feature type="transmembrane region" description="Helical" evidence="4">
    <location>
        <begin position="112"/>
        <end position="132"/>
    </location>
</feature>
<evidence type="ECO:0000259" key="5">
    <source>
        <dbReference type="PROSITE" id="PS51352"/>
    </source>
</evidence>
<dbReference type="PROSITE" id="PS51352">
    <property type="entry name" value="THIOREDOXIN_2"/>
    <property type="match status" value="1"/>
</dbReference>
<feature type="domain" description="Thioredoxin" evidence="5">
    <location>
        <begin position="134"/>
        <end position="269"/>
    </location>
</feature>
<dbReference type="SUPFAM" id="SSF52833">
    <property type="entry name" value="Thioredoxin-like"/>
    <property type="match status" value="1"/>
</dbReference>
<dbReference type="InterPro" id="IPR013740">
    <property type="entry name" value="Redoxin"/>
</dbReference>
<keyword evidence="4" id="KW-0472">Membrane</keyword>
<evidence type="ECO:0000256" key="3">
    <source>
        <dbReference type="ARBA" id="ARBA00023284"/>
    </source>
</evidence>
<dbReference type="GO" id="GO:0016853">
    <property type="term" value="F:isomerase activity"/>
    <property type="evidence" value="ECO:0007669"/>
    <property type="project" value="UniProtKB-KW"/>
</dbReference>
<dbReference type="Proteomes" id="UP000186559">
    <property type="component" value="Chromosome"/>
</dbReference>
<dbReference type="CDD" id="cd02966">
    <property type="entry name" value="TlpA_like_family"/>
    <property type="match status" value="1"/>
</dbReference>
<name>A0A1U7D353_9RHOB</name>
<dbReference type="AlphaFoldDB" id="A0A1U7D353"/>
<dbReference type="PANTHER" id="PTHR42852">
    <property type="entry name" value="THIOL:DISULFIDE INTERCHANGE PROTEIN DSBE"/>
    <property type="match status" value="1"/>
</dbReference>
<evidence type="ECO:0000313" key="6">
    <source>
        <dbReference type="EMBL" id="APX22579.1"/>
    </source>
</evidence>
<protein>
    <submittedName>
        <fullName evidence="6">Thiol-disulfide isomerase-like thioredoxin</fullName>
    </submittedName>
</protein>
<dbReference type="GO" id="GO:0008961">
    <property type="term" value="F:phosphatidylglycerol-prolipoprotein diacylglyceryl transferase activity"/>
    <property type="evidence" value="ECO:0007669"/>
    <property type="project" value="InterPro"/>
</dbReference>
<organism evidence="6 7">
    <name type="scientific">Salipiger profundus</name>
    <dbReference type="NCBI Taxonomy" id="1229727"/>
    <lineage>
        <taxon>Bacteria</taxon>
        <taxon>Pseudomonadati</taxon>
        <taxon>Pseudomonadota</taxon>
        <taxon>Alphaproteobacteria</taxon>
        <taxon>Rhodobacterales</taxon>
        <taxon>Roseobacteraceae</taxon>
        <taxon>Salipiger</taxon>
    </lineage>
</organism>
<comment type="subcellular location">
    <subcellularLocation>
        <location evidence="1">Cell envelope</location>
    </subcellularLocation>
</comment>
<evidence type="ECO:0000313" key="7">
    <source>
        <dbReference type="Proteomes" id="UP000186559"/>
    </source>
</evidence>
<dbReference type="Pfam" id="PF08534">
    <property type="entry name" value="Redoxin"/>
    <property type="match status" value="1"/>
</dbReference>
<dbReference type="GO" id="GO:0042158">
    <property type="term" value="P:lipoprotein biosynthetic process"/>
    <property type="evidence" value="ECO:0007669"/>
    <property type="project" value="InterPro"/>
</dbReference>
<dbReference type="STRING" id="1229727.Ga0080559_TMP1783"/>
<dbReference type="GO" id="GO:0005886">
    <property type="term" value="C:plasma membrane"/>
    <property type="evidence" value="ECO:0007669"/>
    <property type="project" value="InterPro"/>
</dbReference>
<gene>
    <name evidence="6" type="ORF">Ga0080559_TMP1783</name>
</gene>
<dbReference type="PROSITE" id="PS00194">
    <property type="entry name" value="THIOREDOXIN_1"/>
    <property type="match status" value="1"/>
</dbReference>
<dbReference type="GO" id="GO:0030313">
    <property type="term" value="C:cell envelope"/>
    <property type="evidence" value="ECO:0007669"/>
    <property type="project" value="UniProtKB-SubCell"/>
</dbReference>
<dbReference type="InterPro" id="IPR050553">
    <property type="entry name" value="Thioredoxin_ResA/DsbE_sf"/>
</dbReference>
<evidence type="ECO:0000256" key="1">
    <source>
        <dbReference type="ARBA" id="ARBA00004196"/>
    </source>
</evidence>
<keyword evidence="3" id="KW-0676">Redox-active center</keyword>
<dbReference type="InterPro" id="IPR017937">
    <property type="entry name" value="Thioredoxin_CS"/>
</dbReference>
<sequence length="272" mass="28168" precursor="true">MSSVALGPLVFDAARLAAILGCAVLLGGAELADIRARRRGAPARHAVQAMRLVVTGLIAARAGYVAQNLAVFAEAPLDVLKVWQGGFSVGFGLAGLGAALAVTALRDLRGALPLGGLALAAVALGFGLLAAFPDPRGRPAPDVPLHALGGAPLTLTALDGPAVVNLWASWCPPCRREMPMMMEVADGGDLPILFVNQGEQPPQITRFLEQAGLAREGIYLDPARALMATYGARGLPATLFLDAEGRLVGTHTGEISRAELLRRMTTLSKGTT</sequence>
<dbReference type="PANTHER" id="PTHR42852:SF18">
    <property type="entry name" value="CHROMOSOME UNDETERMINED SCAFFOLD_47, WHOLE GENOME SHOTGUN SEQUENCE"/>
    <property type="match status" value="1"/>
</dbReference>
<evidence type="ECO:0000256" key="2">
    <source>
        <dbReference type="ARBA" id="ARBA00022748"/>
    </source>
</evidence>
<keyword evidence="4" id="KW-0812">Transmembrane</keyword>
<dbReference type="KEGG" id="tpro:Ga0080559_TMP1783"/>
<evidence type="ECO:0000256" key="4">
    <source>
        <dbReference type="SAM" id="Phobius"/>
    </source>
</evidence>
<accession>A0A1U7D353</accession>
<feature type="transmembrane region" description="Helical" evidence="4">
    <location>
        <begin position="85"/>
        <end position="105"/>
    </location>
</feature>
<dbReference type="GO" id="GO:0017004">
    <property type="term" value="P:cytochrome complex assembly"/>
    <property type="evidence" value="ECO:0007669"/>
    <property type="project" value="UniProtKB-KW"/>
</dbReference>
<feature type="transmembrane region" description="Helical" evidence="4">
    <location>
        <begin position="52"/>
        <end position="73"/>
    </location>
</feature>
<reference evidence="6 7" key="1">
    <citation type="submission" date="2016-03" db="EMBL/GenBank/DDBJ databases">
        <title>Deep-sea bacteria in the southern Pacific.</title>
        <authorList>
            <person name="Tang K."/>
        </authorList>
    </citation>
    <scope>NUCLEOTIDE SEQUENCE [LARGE SCALE GENOMIC DNA]</scope>
    <source>
        <strain evidence="6 7">JLT2016</strain>
    </source>
</reference>
<dbReference type="OrthoDB" id="9799347at2"/>
<dbReference type="Gene3D" id="3.40.30.10">
    <property type="entry name" value="Glutaredoxin"/>
    <property type="match status" value="1"/>
</dbReference>
<keyword evidence="6" id="KW-0413">Isomerase</keyword>
<keyword evidence="7" id="KW-1185">Reference proteome</keyword>
<dbReference type="GO" id="GO:0015036">
    <property type="term" value="F:disulfide oxidoreductase activity"/>
    <property type="evidence" value="ECO:0007669"/>
    <property type="project" value="UniProtKB-ARBA"/>
</dbReference>
<keyword evidence="2" id="KW-0201">Cytochrome c-type biogenesis</keyword>
<dbReference type="InterPro" id="IPR036249">
    <property type="entry name" value="Thioredoxin-like_sf"/>
</dbReference>
<dbReference type="EMBL" id="CP014796">
    <property type="protein sequence ID" value="APX22579.1"/>
    <property type="molecule type" value="Genomic_DNA"/>
</dbReference>
<proteinExistence type="predicted"/>
<dbReference type="InterPro" id="IPR001640">
    <property type="entry name" value="Lgt"/>
</dbReference>
<dbReference type="RefSeq" id="WP_076622880.1">
    <property type="nucleotide sequence ID" value="NZ_BMEW01000004.1"/>
</dbReference>
<keyword evidence="4" id="KW-1133">Transmembrane helix</keyword>
<dbReference type="InterPro" id="IPR013766">
    <property type="entry name" value="Thioredoxin_domain"/>
</dbReference>
<dbReference type="Pfam" id="PF01790">
    <property type="entry name" value="LGT"/>
    <property type="match status" value="1"/>
</dbReference>